<proteinExistence type="inferred from homology"/>
<dbReference type="SUPFAM" id="SSF50370">
    <property type="entry name" value="Ricin B-like lectins"/>
    <property type="match status" value="1"/>
</dbReference>
<feature type="transmembrane region" description="Helical" evidence="16">
    <location>
        <begin position="12"/>
        <end position="28"/>
    </location>
</feature>
<evidence type="ECO:0000256" key="14">
    <source>
        <dbReference type="ARBA" id="ARBA00023157"/>
    </source>
</evidence>
<keyword evidence="10" id="KW-0735">Signal-anchor</keyword>
<dbReference type="CTD" id="20245296"/>
<dbReference type="PANTHER" id="PTHR11675:SF43">
    <property type="entry name" value="POLYPEPTIDE N-ACETYLGALACTOSAMINYLTRANSFERASE 1"/>
    <property type="match status" value="1"/>
</dbReference>
<dbReference type="PANTHER" id="PTHR11675">
    <property type="entry name" value="N-ACETYLGALACTOSAMINYLTRANSFERASE"/>
    <property type="match status" value="1"/>
</dbReference>
<organism evidence="18 19">
    <name type="scientific">Lottia gigantea</name>
    <name type="common">Giant owl limpet</name>
    <dbReference type="NCBI Taxonomy" id="225164"/>
    <lineage>
        <taxon>Eukaryota</taxon>
        <taxon>Metazoa</taxon>
        <taxon>Spiralia</taxon>
        <taxon>Lophotrochozoa</taxon>
        <taxon>Mollusca</taxon>
        <taxon>Gastropoda</taxon>
        <taxon>Patellogastropoda</taxon>
        <taxon>Lottioidea</taxon>
        <taxon>Lottiidae</taxon>
        <taxon>Lottia</taxon>
    </lineage>
</organism>
<feature type="domain" description="Ricin B lectin" evidence="17">
    <location>
        <begin position="437"/>
        <end position="562"/>
    </location>
</feature>
<keyword evidence="5 16" id="KW-0328">Glycosyltransferase</keyword>
<name>V3ZDH7_LOTGI</name>
<dbReference type="AlphaFoldDB" id="V3ZDH7"/>
<keyword evidence="12 16" id="KW-0333">Golgi apparatus</keyword>
<keyword evidence="13 16" id="KW-0472">Membrane</keyword>
<dbReference type="InterPro" id="IPR045885">
    <property type="entry name" value="GalNAc-T"/>
</dbReference>
<keyword evidence="14 16" id="KW-1015">Disulfide bond</keyword>
<evidence type="ECO:0000256" key="12">
    <source>
        <dbReference type="ARBA" id="ARBA00023034"/>
    </source>
</evidence>
<evidence type="ECO:0000313" key="18">
    <source>
        <dbReference type="EMBL" id="ESO82087.1"/>
    </source>
</evidence>
<dbReference type="OMA" id="DLKFHPD"/>
<evidence type="ECO:0000313" key="19">
    <source>
        <dbReference type="Proteomes" id="UP000030746"/>
    </source>
</evidence>
<dbReference type="CDD" id="cd23459">
    <property type="entry name" value="beta-trefoil_Ricin_Pgant1-like"/>
    <property type="match status" value="1"/>
</dbReference>
<dbReference type="RefSeq" id="XP_009067251.1">
    <property type="nucleotide sequence ID" value="XM_009069003.1"/>
</dbReference>
<comment type="subcellular location">
    <subcellularLocation>
        <location evidence="2 16">Golgi apparatus membrane</location>
        <topology evidence="2 16">Single-pass type II membrane protein</topology>
    </subcellularLocation>
</comment>
<protein>
    <recommendedName>
        <fullName evidence="16">Polypeptide N-acetylgalactosaminyltransferase</fullName>
        <ecNumber evidence="16">2.4.1.-</ecNumber>
    </recommendedName>
    <alternativeName>
        <fullName evidence="16">Protein-UDP acetylgalactosaminyltransferase</fullName>
    </alternativeName>
</protein>
<evidence type="ECO:0000256" key="16">
    <source>
        <dbReference type="RuleBase" id="RU361242"/>
    </source>
</evidence>
<sequence length="566" mass="65428">MRITFRRRNKFWTYLTLSTFLFGCYFLYKNWSDLSSWKTKDDVLSLRKRRFLEYQKNEGSRSGPGEYGEPVRLEGEEKKRADALMPKEAFNIVASDKIALDRAVRDVRDPKCKAITYPKVLPKASVVIIFHNEAWSPLLRTVHSVINRSPPEYLEEVILLDDFSDRPELGIKLEKYVAETWSDGVVKIVRTSKRCGLIRARIEGAKPATGDVLIFLDSHCEAGPGWIEPLLWRIQQDRRHVLCPIVDDISDTTLEFSKNGGYSVGGFTWSLHFTWRTVPKEDVESRKYTDPVRSPTMAGGLFAINREYFWEIGSYDPGMDVWGGENLEISFRAWMCGGRLEFIPCSRVGHIFRSSHPYTFPGNKDTHGINSMRLAEVWMDEYKRLFYTHRKDLLGKYPGDVSERKALREKLHCKSFKWYLDNVYPEKFIPDENVHAWGMMRNPSSNICLDTLQRDEKAIFEMGLFHCQNGVSANQIFSFSIENEIRREEGCLTTQGENNSVVKLEPCNRQKATQKWKHDKESGAVVHESSGKCLDKSDISSGKTVIVKDCKKGEDSQRWVFEHYLD</sequence>
<keyword evidence="15 16" id="KW-0464">Manganese</keyword>
<dbReference type="EC" id="2.4.1.-" evidence="16"/>
<evidence type="ECO:0000256" key="8">
    <source>
        <dbReference type="ARBA" id="ARBA00022723"/>
    </source>
</evidence>
<evidence type="ECO:0000256" key="3">
    <source>
        <dbReference type="ARBA" id="ARBA00004922"/>
    </source>
</evidence>
<evidence type="ECO:0000256" key="7">
    <source>
        <dbReference type="ARBA" id="ARBA00022692"/>
    </source>
</evidence>
<keyword evidence="7 16" id="KW-0812">Transmembrane</keyword>
<dbReference type="InterPro" id="IPR000772">
    <property type="entry name" value="Ricin_B_lectin"/>
</dbReference>
<evidence type="ECO:0000256" key="1">
    <source>
        <dbReference type="ARBA" id="ARBA00001936"/>
    </source>
</evidence>
<dbReference type="HOGENOM" id="CLU_013477_0_1_1"/>
<evidence type="ECO:0000256" key="10">
    <source>
        <dbReference type="ARBA" id="ARBA00022968"/>
    </source>
</evidence>
<evidence type="ECO:0000256" key="4">
    <source>
        <dbReference type="ARBA" id="ARBA00005680"/>
    </source>
</evidence>
<dbReference type="GO" id="GO:0000139">
    <property type="term" value="C:Golgi membrane"/>
    <property type="evidence" value="ECO:0007669"/>
    <property type="project" value="UniProtKB-SubCell"/>
</dbReference>
<evidence type="ECO:0000256" key="9">
    <source>
        <dbReference type="ARBA" id="ARBA00022734"/>
    </source>
</evidence>
<dbReference type="FunFam" id="3.90.550.10:FF:000021">
    <property type="entry name" value="Polypeptide N-acetylgalactosaminyltransferase"/>
    <property type="match status" value="1"/>
</dbReference>
<accession>V3ZDH7</accession>
<evidence type="ECO:0000256" key="15">
    <source>
        <dbReference type="ARBA" id="ARBA00023211"/>
    </source>
</evidence>
<dbReference type="PROSITE" id="PS51257">
    <property type="entry name" value="PROKAR_LIPOPROTEIN"/>
    <property type="match status" value="1"/>
</dbReference>
<dbReference type="SMART" id="SM00458">
    <property type="entry name" value="RICIN"/>
    <property type="match status" value="1"/>
</dbReference>
<keyword evidence="19" id="KW-1185">Reference proteome</keyword>
<dbReference type="Pfam" id="PF00652">
    <property type="entry name" value="Ricin_B_lectin"/>
    <property type="match status" value="1"/>
</dbReference>
<dbReference type="Proteomes" id="UP000030746">
    <property type="component" value="Unassembled WGS sequence"/>
</dbReference>
<evidence type="ECO:0000259" key="17">
    <source>
        <dbReference type="SMART" id="SM00458"/>
    </source>
</evidence>
<reference evidence="18 19" key="1">
    <citation type="journal article" date="2013" name="Nature">
        <title>Insights into bilaterian evolution from three spiralian genomes.</title>
        <authorList>
            <person name="Simakov O."/>
            <person name="Marletaz F."/>
            <person name="Cho S.J."/>
            <person name="Edsinger-Gonzales E."/>
            <person name="Havlak P."/>
            <person name="Hellsten U."/>
            <person name="Kuo D.H."/>
            <person name="Larsson T."/>
            <person name="Lv J."/>
            <person name="Arendt D."/>
            <person name="Savage R."/>
            <person name="Osoegawa K."/>
            <person name="de Jong P."/>
            <person name="Grimwood J."/>
            <person name="Chapman J.A."/>
            <person name="Shapiro H."/>
            <person name="Aerts A."/>
            <person name="Otillar R.P."/>
            <person name="Terry A.Y."/>
            <person name="Boore J.L."/>
            <person name="Grigoriev I.V."/>
            <person name="Lindberg D.R."/>
            <person name="Seaver E.C."/>
            <person name="Weisblat D.A."/>
            <person name="Putnam N.H."/>
            <person name="Rokhsar D.S."/>
        </authorList>
    </citation>
    <scope>NUCLEOTIDE SEQUENCE [LARGE SCALE GENOMIC DNA]</scope>
</reference>
<dbReference type="GO" id="GO:0046872">
    <property type="term" value="F:metal ion binding"/>
    <property type="evidence" value="ECO:0007669"/>
    <property type="project" value="UniProtKB-KW"/>
</dbReference>
<dbReference type="Gene3D" id="2.80.10.50">
    <property type="match status" value="1"/>
</dbReference>
<keyword evidence="8" id="KW-0479">Metal-binding</keyword>
<dbReference type="GO" id="GO:0030246">
    <property type="term" value="F:carbohydrate binding"/>
    <property type="evidence" value="ECO:0007669"/>
    <property type="project" value="UniProtKB-KW"/>
</dbReference>
<dbReference type="InterPro" id="IPR001173">
    <property type="entry name" value="Glyco_trans_2-like"/>
</dbReference>
<gene>
    <name evidence="18" type="ORF">LOTGIDRAFT_198292</name>
</gene>
<dbReference type="EMBL" id="KB204047">
    <property type="protein sequence ID" value="ESO82087.1"/>
    <property type="molecule type" value="Genomic_DNA"/>
</dbReference>
<comment type="cofactor">
    <cofactor evidence="1 16">
        <name>Mn(2+)</name>
        <dbReference type="ChEBI" id="CHEBI:29035"/>
    </cofactor>
</comment>
<dbReference type="Gene3D" id="3.90.550.10">
    <property type="entry name" value="Spore Coat Polysaccharide Biosynthesis Protein SpsA, Chain A"/>
    <property type="match status" value="1"/>
</dbReference>
<dbReference type="CDD" id="cd02510">
    <property type="entry name" value="pp-GalNAc-T"/>
    <property type="match status" value="1"/>
</dbReference>
<dbReference type="Pfam" id="PF00535">
    <property type="entry name" value="Glycos_transf_2"/>
    <property type="match status" value="1"/>
</dbReference>
<evidence type="ECO:0000256" key="13">
    <source>
        <dbReference type="ARBA" id="ARBA00023136"/>
    </source>
</evidence>
<keyword evidence="9 16" id="KW-0430">Lectin</keyword>
<dbReference type="InterPro" id="IPR029044">
    <property type="entry name" value="Nucleotide-diphossugar_trans"/>
</dbReference>
<dbReference type="GO" id="GO:0006493">
    <property type="term" value="P:protein O-linked glycosylation"/>
    <property type="evidence" value="ECO:0007669"/>
    <property type="project" value="TreeGrafter"/>
</dbReference>
<dbReference type="GO" id="GO:0004653">
    <property type="term" value="F:polypeptide N-acetylgalactosaminyltransferase activity"/>
    <property type="evidence" value="ECO:0007669"/>
    <property type="project" value="TreeGrafter"/>
</dbReference>
<comment type="similarity">
    <text evidence="4 16">Belongs to the glycosyltransferase 2 family. GalNAc-T subfamily.</text>
</comment>
<keyword evidence="6 16" id="KW-0808">Transferase</keyword>
<dbReference type="InterPro" id="IPR035992">
    <property type="entry name" value="Ricin_B-like_lectins"/>
</dbReference>
<evidence type="ECO:0000256" key="5">
    <source>
        <dbReference type="ARBA" id="ARBA00022676"/>
    </source>
</evidence>
<dbReference type="UniPathway" id="UPA00378"/>
<dbReference type="STRING" id="225164.V3ZDH7"/>
<evidence type="ECO:0000256" key="6">
    <source>
        <dbReference type="ARBA" id="ARBA00022679"/>
    </source>
</evidence>
<evidence type="ECO:0000256" key="11">
    <source>
        <dbReference type="ARBA" id="ARBA00022989"/>
    </source>
</evidence>
<dbReference type="KEGG" id="lgi:LOTGIDRAFT_198292"/>
<dbReference type="SUPFAM" id="SSF53448">
    <property type="entry name" value="Nucleotide-diphospho-sugar transferases"/>
    <property type="match status" value="1"/>
</dbReference>
<dbReference type="PROSITE" id="PS50231">
    <property type="entry name" value="RICIN_B_LECTIN"/>
    <property type="match status" value="1"/>
</dbReference>
<evidence type="ECO:0000256" key="2">
    <source>
        <dbReference type="ARBA" id="ARBA00004323"/>
    </source>
</evidence>
<comment type="pathway">
    <text evidence="3 16">Protein modification; protein glycosylation.</text>
</comment>
<dbReference type="OrthoDB" id="6119243at2759"/>
<dbReference type="GeneID" id="20245296"/>
<keyword evidence="11 16" id="KW-1133">Transmembrane helix</keyword>